<comment type="caution">
    <text evidence="2">The sequence shown here is derived from an EMBL/GenBank/DDBJ whole genome shotgun (WGS) entry which is preliminary data.</text>
</comment>
<evidence type="ECO:0000313" key="3">
    <source>
        <dbReference type="Proteomes" id="UP000570517"/>
    </source>
</evidence>
<accession>A0A850PNC2</accession>
<dbReference type="RefSeq" id="WP_178360080.1">
    <property type="nucleotide sequence ID" value="NZ_JABFYL010000039.1"/>
</dbReference>
<protein>
    <recommendedName>
        <fullName evidence="4">DUF2784 domain-containing protein</fullName>
    </recommendedName>
</protein>
<dbReference type="Proteomes" id="UP000570517">
    <property type="component" value="Unassembled WGS sequence"/>
</dbReference>
<keyword evidence="1" id="KW-0472">Membrane</keyword>
<feature type="transmembrane region" description="Helical" evidence="1">
    <location>
        <begin position="41"/>
        <end position="59"/>
    </location>
</feature>
<keyword evidence="1" id="KW-0812">Transmembrane</keyword>
<gene>
    <name evidence="2" type="ORF">HLY00_1798</name>
</gene>
<evidence type="ECO:0000256" key="1">
    <source>
        <dbReference type="SAM" id="Phobius"/>
    </source>
</evidence>
<dbReference type="AlphaFoldDB" id="A0A850PNC2"/>
<proteinExistence type="predicted"/>
<evidence type="ECO:0008006" key="4">
    <source>
        <dbReference type="Google" id="ProtNLM"/>
    </source>
</evidence>
<keyword evidence="1" id="KW-1133">Transmembrane helix</keyword>
<reference evidence="2 3" key="1">
    <citation type="submission" date="2020-05" db="EMBL/GenBank/DDBJ databases">
        <title>Draft genome sequence of Mycobacterium hippocampi DL, isolated from European seabass, Dicentrarchus labrax, reared in fish farms.</title>
        <authorList>
            <person name="Stathopoulou P."/>
            <person name="Asimakis E."/>
            <person name="Tzokas K."/>
            <person name="Batargias C."/>
            <person name="Tsiamis G."/>
        </authorList>
    </citation>
    <scope>NUCLEOTIDE SEQUENCE [LARGE SCALE GENOMIC DNA]</scope>
    <source>
        <strain evidence="2 3">DL</strain>
    </source>
</reference>
<dbReference type="EMBL" id="JABFYL010000039">
    <property type="protein sequence ID" value="NVN51809.1"/>
    <property type="molecule type" value="Genomic_DNA"/>
</dbReference>
<organism evidence="2 3">
    <name type="scientific">Mycolicibacterium hippocampi</name>
    <dbReference type="NCBI Taxonomy" id="659824"/>
    <lineage>
        <taxon>Bacteria</taxon>
        <taxon>Bacillati</taxon>
        <taxon>Actinomycetota</taxon>
        <taxon>Actinomycetes</taxon>
        <taxon>Mycobacteriales</taxon>
        <taxon>Mycobacteriaceae</taxon>
        <taxon>Mycolicibacterium</taxon>
    </lineage>
</organism>
<evidence type="ECO:0000313" key="2">
    <source>
        <dbReference type="EMBL" id="NVN51809.1"/>
    </source>
</evidence>
<keyword evidence="3" id="KW-1185">Reference proteome</keyword>
<feature type="transmembrane region" description="Helical" evidence="1">
    <location>
        <begin position="98"/>
        <end position="117"/>
    </location>
</feature>
<dbReference type="Pfam" id="PF10861">
    <property type="entry name" value="DUF2784"/>
    <property type="match status" value="1"/>
</dbReference>
<sequence length="131" mass="13976">MDSFGALPYTIVVILTVALHSVFLCYLVVGGFLAWRWPVTIGLHIAAVVWGAASLTVGLPCPLTDLERYARAGAGLGELPPAGFIDHYLTGVLYPAEWATAIQVLAFAAVVVSWVGLSIRSRRRSAALPAR</sequence>
<name>A0A850PNC2_9MYCO</name>
<dbReference type="InterPro" id="IPR021218">
    <property type="entry name" value="DUF2784"/>
</dbReference>
<feature type="transmembrane region" description="Helical" evidence="1">
    <location>
        <begin position="6"/>
        <end position="29"/>
    </location>
</feature>